<sequence>MRFMRFEQDGRIGLAANHGDGWRARFVDEAGMPADVSAIAASTADARSAYTQHLLGGFALDADAVTRLPPSAHPGKIICLGLNYRDHAREFDSPPPSYPTLFARFASSLIGDGQPLMRPRVSTQFDYEGELVVILGRGGRHIAQEQALDHVFGYSVFNDGSLRDFQLRTPQWTVGKNFDGTGAFGPWVVTADELPPGAGGLMLETRLNGQVMQQASTTDMIFGVAQTISIISIAMTLDAGDVIVMGTPSGVGYGRKPPVYMKAGDVCEVSIERIGTLRNVVADEA</sequence>
<comment type="caution">
    <text evidence="9">The sequence shown here is derived from an EMBL/GenBank/DDBJ whole genome shotgun (WGS) entry which is preliminary data.</text>
</comment>
<dbReference type="SUPFAM" id="SSF56529">
    <property type="entry name" value="FAH"/>
    <property type="match status" value="1"/>
</dbReference>
<dbReference type="STRING" id="1440762.Y882_09115"/>
<dbReference type="OrthoDB" id="9805307at2"/>
<evidence type="ECO:0000313" key="10">
    <source>
        <dbReference type="Proteomes" id="UP000035481"/>
    </source>
</evidence>
<comment type="pathway">
    <text evidence="7">Aromatic compound metabolism; 4-hydroxyphenylacetate degradation; pyruvate and succinate semialdehyde from 4-hydroxyphenylacetate: step 5/7.</text>
</comment>
<dbReference type="GO" id="GO:0046872">
    <property type="term" value="F:metal ion binding"/>
    <property type="evidence" value="ECO:0007669"/>
    <property type="project" value="UniProtKB-KW"/>
</dbReference>
<dbReference type="EMBL" id="JPLA01000023">
    <property type="protein sequence ID" value="KLD64039.1"/>
    <property type="molecule type" value="Genomic_DNA"/>
</dbReference>
<evidence type="ECO:0000256" key="2">
    <source>
        <dbReference type="ARBA" id="ARBA00022723"/>
    </source>
</evidence>
<comment type="pathway">
    <text evidence="6">Aromatic compound metabolism; 4-hydroxyphenylacetate degradation; pyruvate and succinate semialdehyde from 4-hydroxyphenylacetate: step 4/7.</text>
</comment>
<dbReference type="GO" id="GO:0008704">
    <property type="term" value="F:5-carboxymethyl-2-hydroxymuconate delta-isomerase activity"/>
    <property type="evidence" value="ECO:0007669"/>
    <property type="project" value="UniProtKB-EC"/>
</dbReference>
<protein>
    <submittedName>
        <fullName evidence="9">Fumarylacetoacetate hydrolase</fullName>
    </submittedName>
</protein>
<evidence type="ECO:0000256" key="1">
    <source>
        <dbReference type="ARBA" id="ARBA00010211"/>
    </source>
</evidence>
<dbReference type="GO" id="GO:0016787">
    <property type="term" value="F:hydrolase activity"/>
    <property type="evidence" value="ECO:0007669"/>
    <property type="project" value="UniProtKB-KW"/>
</dbReference>
<dbReference type="PANTHER" id="PTHR42796:SF4">
    <property type="entry name" value="FUMARYLACETOACETATE HYDROLASE DOMAIN-CONTAINING PROTEIN 2A"/>
    <property type="match status" value="1"/>
</dbReference>
<comment type="function">
    <text evidence="5">Decarboxylates OPET (5-oxo-pent-3-ene-1,2,5-tricarboxylic acid) into HHDD (2-hydroxy-hept-2,4-diene-1,7-dioate) and isomerizes it to OHED (2-oxo-hept-3-ene-1,7-dioate).</text>
</comment>
<evidence type="ECO:0000256" key="4">
    <source>
        <dbReference type="ARBA" id="ARBA00052790"/>
    </source>
</evidence>
<dbReference type="PATRIC" id="fig|1440762.4.peg.1322"/>
<evidence type="ECO:0000256" key="3">
    <source>
        <dbReference type="ARBA" id="ARBA00051258"/>
    </source>
</evidence>
<dbReference type="InterPro" id="IPR036663">
    <property type="entry name" value="Fumarylacetoacetase_C_sf"/>
</dbReference>
<keyword evidence="2" id="KW-0479">Metal-binding</keyword>
<dbReference type="Gene3D" id="3.90.850.10">
    <property type="entry name" value="Fumarylacetoacetase-like, C-terminal domain"/>
    <property type="match status" value="1"/>
</dbReference>
<dbReference type="Pfam" id="PF01557">
    <property type="entry name" value="FAA_hydrolase"/>
    <property type="match status" value="1"/>
</dbReference>
<gene>
    <name evidence="9" type="ORF">Y882_09115</name>
</gene>
<dbReference type="AlphaFoldDB" id="A0A0G9H480"/>
<evidence type="ECO:0000259" key="8">
    <source>
        <dbReference type="Pfam" id="PF01557"/>
    </source>
</evidence>
<evidence type="ECO:0000256" key="6">
    <source>
        <dbReference type="ARBA" id="ARBA00060569"/>
    </source>
</evidence>
<dbReference type="GO" id="GO:0019752">
    <property type="term" value="P:carboxylic acid metabolic process"/>
    <property type="evidence" value="ECO:0007669"/>
    <property type="project" value="UniProtKB-ARBA"/>
</dbReference>
<feature type="domain" description="Fumarylacetoacetase-like C-terminal" evidence="8">
    <location>
        <begin position="76"/>
        <end position="281"/>
    </location>
</feature>
<proteinExistence type="inferred from homology"/>
<name>A0A0G9H480_9GAMM</name>
<dbReference type="PANTHER" id="PTHR42796">
    <property type="entry name" value="FUMARYLACETOACETATE HYDROLASE DOMAIN-CONTAINING PROTEIN 2A-RELATED"/>
    <property type="match status" value="1"/>
</dbReference>
<reference evidence="9 10" key="1">
    <citation type="journal article" date="2015" name="Antonie Van Leeuwenhoek">
        <title>A phylogenomic and molecular marker based taxonomic framework for the order Xanthomonadales: proposal to transfer the families Algiphilaceae and Solimonadaceae to the order Nevskiales ord. nov. and to create a new family within the order Xanthomonadales, the family Rhodanobacteraceae fam. nov., containing the genus Rhodanobacter and its closest relatives.</title>
        <authorList>
            <person name="Naushad S."/>
            <person name="Adeolu M."/>
            <person name="Wong S."/>
            <person name="Sohail M."/>
            <person name="Schellhorn H.E."/>
            <person name="Gupta R.S."/>
        </authorList>
    </citation>
    <scope>NUCLEOTIDE SEQUENCE [LARGE SCALE GENOMIC DNA]</scope>
    <source>
        <strain evidence="9 10">DSM 16301</strain>
    </source>
</reference>
<comment type="catalytic activity">
    <reaction evidence="3">
        <text>(3E,5R)-5-carboxy-2-oxohept-3-enedioate + H(+) = (4Z)-2-oxohept-4-enedioate + CO2</text>
        <dbReference type="Rhea" id="RHEA:14397"/>
        <dbReference type="ChEBI" id="CHEBI:15378"/>
        <dbReference type="ChEBI" id="CHEBI:16526"/>
        <dbReference type="ChEBI" id="CHEBI:87491"/>
        <dbReference type="ChEBI" id="CHEBI:87507"/>
        <dbReference type="EC" id="4.1.1.68"/>
    </reaction>
</comment>
<comment type="catalytic activity">
    <reaction evidence="4">
        <text>(2E,4Z)-5-hydroxypenta-2,4-diene-1,2,5-tricarboxylate = (3E,5R)-5-carboxy-2-oxohept-3-enedioate</text>
        <dbReference type="Rhea" id="RHEA:18813"/>
        <dbReference type="ChEBI" id="CHEBI:47961"/>
        <dbReference type="ChEBI" id="CHEBI:87491"/>
        <dbReference type="EC" id="5.3.3.10"/>
    </reaction>
</comment>
<evidence type="ECO:0000313" key="9">
    <source>
        <dbReference type="EMBL" id="KLD64039.1"/>
    </source>
</evidence>
<dbReference type="InterPro" id="IPR011234">
    <property type="entry name" value="Fumarylacetoacetase-like_C"/>
</dbReference>
<dbReference type="GO" id="GO:0018800">
    <property type="term" value="F:5-oxopent-3-ene-1,2,5-tricarboxylate decarboxylase activity"/>
    <property type="evidence" value="ECO:0007669"/>
    <property type="project" value="UniProtKB-EC"/>
</dbReference>
<keyword evidence="9" id="KW-0378">Hydrolase</keyword>
<evidence type="ECO:0000256" key="5">
    <source>
        <dbReference type="ARBA" id="ARBA00057150"/>
    </source>
</evidence>
<dbReference type="InterPro" id="IPR051121">
    <property type="entry name" value="FAH"/>
</dbReference>
<accession>A0A0G9H480</accession>
<organism evidence="9 10">
    <name type="scientific">Dyella japonica DSM 16301</name>
    <dbReference type="NCBI Taxonomy" id="1440762"/>
    <lineage>
        <taxon>Bacteria</taxon>
        <taxon>Pseudomonadati</taxon>
        <taxon>Pseudomonadota</taxon>
        <taxon>Gammaproteobacteria</taxon>
        <taxon>Lysobacterales</taxon>
        <taxon>Rhodanobacteraceae</taxon>
        <taxon>Dyella</taxon>
    </lineage>
</organism>
<dbReference type="FunFam" id="3.90.850.10:FF:000002">
    <property type="entry name" value="2-hydroxyhepta-2,4-diene-1,7-dioate isomerase"/>
    <property type="match status" value="1"/>
</dbReference>
<evidence type="ECO:0000256" key="7">
    <source>
        <dbReference type="ARBA" id="ARBA00060680"/>
    </source>
</evidence>
<dbReference type="Proteomes" id="UP000035481">
    <property type="component" value="Unassembled WGS sequence"/>
</dbReference>
<dbReference type="RefSeq" id="WP_046971554.1">
    <property type="nucleotide sequence ID" value="NZ_JPLA01000023.1"/>
</dbReference>
<comment type="similarity">
    <text evidence="1">Belongs to the FAH family.</text>
</comment>